<proteinExistence type="predicted"/>
<sequence length="188" mass="21888">MNESLILENDKVLLQPLTLDNFEELISIASQNNLIQYSPSNISTRASLKDYVETAIKQFNNGTSIPFIIYDKKKKAYAGSTRYMNINFKNKVLHIGSTWIGKEFHGSGLNDHMKSLMLEHAFIKMDFEKIEFRVDERNIKSRKAVEKLGCTLEGILRKDVYLLDGFKRNTCCYGLLRQEWLERKLHYV</sequence>
<dbReference type="STRING" id="228957.SAMN04488008_10562"/>
<dbReference type="Proteomes" id="UP000198990">
    <property type="component" value="Unassembled WGS sequence"/>
</dbReference>
<dbReference type="GO" id="GO:0016747">
    <property type="term" value="F:acyltransferase activity, transferring groups other than amino-acyl groups"/>
    <property type="evidence" value="ECO:0007669"/>
    <property type="project" value="InterPro"/>
</dbReference>
<name>A0A1H7SMT1_9FLAO</name>
<dbReference type="InterPro" id="IPR000182">
    <property type="entry name" value="GNAT_dom"/>
</dbReference>
<protein>
    <submittedName>
        <fullName evidence="2">Protein N-acetyltransferase, RimJ/RimL family</fullName>
    </submittedName>
</protein>
<dbReference type="Gene3D" id="3.40.630.30">
    <property type="match status" value="1"/>
</dbReference>
<accession>A0A1H7SMT1</accession>
<evidence type="ECO:0000313" key="3">
    <source>
        <dbReference type="Proteomes" id="UP000198990"/>
    </source>
</evidence>
<reference evidence="3" key="1">
    <citation type="submission" date="2016-10" db="EMBL/GenBank/DDBJ databases">
        <authorList>
            <person name="Varghese N."/>
            <person name="Submissions S."/>
        </authorList>
    </citation>
    <scope>NUCLEOTIDE SEQUENCE [LARGE SCALE GENOMIC DNA]</scope>
    <source>
        <strain evidence="3">DSM 16471</strain>
    </source>
</reference>
<keyword evidence="2" id="KW-0808">Transferase</keyword>
<keyword evidence="3" id="KW-1185">Reference proteome</keyword>
<evidence type="ECO:0000313" key="2">
    <source>
        <dbReference type="EMBL" id="SEL73951.1"/>
    </source>
</evidence>
<dbReference type="Pfam" id="PF13302">
    <property type="entry name" value="Acetyltransf_3"/>
    <property type="match status" value="1"/>
</dbReference>
<dbReference type="PROSITE" id="PS51186">
    <property type="entry name" value="GNAT"/>
    <property type="match status" value="1"/>
</dbReference>
<dbReference type="PANTHER" id="PTHR43610:SF1">
    <property type="entry name" value="N-ACETYLTRANSFERASE DOMAIN-CONTAINING PROTEIN"/>
    <property type="match status" value="1"/>
</dbReference>
<dbReference type="EMBL" id="FNZN01000005">
    <property type="protein sequence ID" value="SEL73951.1"/>
    <property type="molecule type" value="Genomic_DNA"/>
</dbReference>
<evidence type="ECO:0000259" key="1">
    <source>
        <dbReference type="PROSITE" id="PS51186"/>
    </source>
</evidence>
<organism evidence="2 3">
    <name type="scientific">Maribacter orientalis</name>
    <dbReference type="NCBI Taxonomy" id="228957"/>
    <lineage>
        <taxon>Bacteria</taxon>
        <taxon>Pseudomonadati</taxon>
        <taxon>Bacteroidota</taxon>
        <taxon>Flavobacteriia</taxon>
        <taxon>Flavobacteriales</taxon>
        <taxon>Flavobacteriaceae</taxon>
        <taxon>Maribacter</taxon>
    </lineage>
</organism>
<dbReference type="OrthoDB" id="9795199at2"/>
<dbReference type="RefSeq" id="WP_091624641.1">
    <property type="nucleotide sequence ID" value="NZ_FNZN01000005.1"/>
</dbReference>
<dbReference type="InterPro" id="IPR016181">
    <property type="entry name" value="Acyl_CoA_acyltransferase"/>
</dbReference>
<dbReference type="SUPFAM" id="SSF55729">
    <property type="entry name" value="Acyl-CoA N-acyltransferases (Nat)"/>
    <property type="match status" value="1"/>
</dbReference>
<dbReference type="AlphaFoldDB" id="A0A1H7SMT1"/>
<feature type="domain" description="N-acetyltransferase" evidence="1">
    <location>
        <begin position="12"/>
        <end position="169"/>
    </location>
</feature>
<gene>
    <name evidence="2" type="ORF">SAMN04488008_10562</name>
</gene>
<dbReference type="PANTHER" id="PTHR43610">
    <property type="entry name" value="BLL6696 PROTEIN"/>
    <property type="match status" value="1"/>
</dbReference>